<feature type="compositionally biased region" description="Low complexity" evidence="1">
    <location>
        <begin position="14"/>
        <end position="23"/>
    </location>
</feature>
<feature type="compositionally biased region" description="Polar residues" evidence="1">
    <location>
        <begin position="161"/>
        <end position="174"/>
    </location>
</feature>
<keyword evidence="3" id="KW-1185">Reference proteome</keyword>
<reference evidence="2 3" key="1">
    <citation type="journal article" date="2019" name="Sci. Rep.">
        <title>A high-quality genome of Eragrostis curvula grass provides insights into Poaceae evolution and supports new strategies to enhance forage quality.</title>
        <authorList>
            <person name="Carballo J."/>
            <person name="Santos B.A.C.M."/>
            <person name="Zappacosta D."/>
            <person name="Garbus I."/>
            <person name="Selva J.P."/>
            <person name="Gallo C.A."/>
            <person name="Diaz A."/>
            <person name="Albertini E."/>
            <person name="Caccamo M."/>
            <person name="Echenique V."/>
        </authorList>
    </citation>
    <scope>NUCLEOTIDE SEQUENCE [LARGE SCALE GENOMIC DNA]</scope>
    <source>
        <strain evidence="3">cv. Victoria</strain>
        <tissue evidence="2">Leaf</tissue>
    </source>
</reference>
<dbReference type="AlphaFoldDB" id="A0A5J9SP60"/>
<evidence type="ECO:0000313" key="3">
    <source>
        <dbReference type="Proteomes" id="UP000324897"/>
    </source>
</evidence>
<sequence length="238" mass="25250">MYPSGGGRRKNKRSSSSAAASPSSSNTVTRVIYNNLHALSASVSFSNVLPTFMSTGFKFSLPLAPPLSLSSSLAPSPALAPGGSTMTTPSFMDILRGGFLHHHQSNSSFYGPTPSGGDGMETSLPPSFGFGVMQPSVVDDQHGEASINGGSATATTQWVGTQQGHNNDNVSATGSDGLGQRQPPEQWWEYVRQKGRRPHLNPHNCNGGRLDVCREEEALSGMDDNFSWPTVEAHDVTN</sequence>
<gene>
    <name evidence="2" type="ORF">EJB05_53763</name>
</gene>
<proteinExistence type="predicted"/>
<dbReference type="EMBL" id="RWGY01000545">
    <property type="protein sequence ID" value="TVU00773.1"/>
    <property type="molecule type" value="Genomic_DNA"/>
</dbReference>
<dbReference type="Gramene" id="TVU00773">
    <property type="protein sequence ID" value="TVU00773"/>
    <property type="gene ID" value="EJB05_53763"/>
</dbReference>
<feature type="non-terminal residue" evidence="2">
    <location>
        <position position="1"/>
    </location>
</feature>
<comment type="caution">
    <text evidence="2">The sequence shown here is derived from an EMBL/GenBank/DDBJ whole genome shotgun (WGS) entry which is preliminary data.</text>
</comment>
<feature type="region of interest" description="Disordered" evidence="1">
    <location>
        <begin position="1"/>
        <end position="23"/>
    </location>
</feature>
<evidence type="ECO:0000313" key="2">
    <source>
        <dbReference type="EMBL" id="TVU00773.1"/>
    </source>
</evidence>
<name>A0A5J9SP60_9POAL</name>
<organism evidence="2 3">
    <name type="scientific">Eragrostis curvula</name>
    <name type="common">weeping love grass</name>
    <dbReference type="NCBI Taxonomy" id="38414"/>
    <lineage>
        <taxon>Eukaryota</taxon>
        <taxon>Viridiplantae</taxon>
        <taxon>Streptophyta</taxon>
        <taxon>Embryophyta</taxon>
        <taxon>Tracheophyta</taxon>
        <taxon>Spermatophyta</taxon>
        <taxon>Magnoliopsida</taxon>
        <taxon>Liliopsida</taxon>
        <taxon>Poales</taxon>
        <taxon>Poaceae</taxon>
        <taxon>PACMAD clade</taxon>
        <taxon>Chloridoideae</taxon>
        <taxon>Eragrostideae</taxon>
        <taxon>Eragrostidinae</taxon>
        <taxon>Eragrostis</taxon>
    </lineage>
</organism>
<evidence type="ECO:0000256" key="1">
    <source>
        <dbReference type="SAM" id="MobiDB-lite"/>
    </source>
</evidence>
<protein>
    <submittedName>
        <fullName evidence="2">Uncharacterized protein</fullName>
    </submittedName>
</protein>
<dbReference type="Proteomes" id="UP000324897">
    <property type="component" value="Unassembled WGS sequence"/>
</dbReference>
<accession>A0A5J9SP60</accession>
<feature type="region of interest" description="Disordered" evidence="1">
    <location>
        <begin position="161"/>
        <end position="182"/>
    </location>
</feature>